<protein>
    <submittedName>
        <fullName evidence="1">Uncharacterized protein</fullName>
    </submittedName>
</protein>
<reference evidence="1" key="2">
    <citation type="journal article" date="2015" name="Data Brief">
        <title>Shoot transcriptome of the giant reed, Arundo donax.</title>
        <authorList>
            <person name="Barrero R.A."/>
            <person name="Guerrero F.D."/>
            <person name="Moolhuijzen P."/>
            <person name="Goolsby J.A."/>
            <person name="Tidwell J."/>
            <person name="Bellgard S.E."/>
            <person name="Bellgard M.I."/>
        </authorList>
    </citation>
    <scope>NUCLEOTIDE SEQUENCE</scope>
    <source>
        <tissue evidence="1">Shoot tissue taken approximately 20 cm above the soil surface</tissue>
    </source>
</reference>
<name>A0A0A9GII0_ARUDO</name>
<organism evidence="1">
    <name type="scientific">Arundo donax</name>
    <name type="common">Giant reed</name>
    <name type="synonym">Donax arundinaceus</name>
    <dbReference type="NCBI Taxonomy" id="35708"/>
    <lineage>
        <taxon>Eukaryota</taxon>
        <taxon>Viridiplantae</taxon>
        <taxon>Streptophyta</taxon>
        <taxon>Embryophyta</taxon>
        <taxon>Tracheophyta</taxon>
        <taxon>Spermatophyta</taxon>
        <taxon>Magnoliopsida</taxon>
        <taxon>Liliopsida</taxon>
        <taxon>Poales</taxon>
        <taxon>Poaceae</taxon>
        <taxon>PACMAD clade</taxon>
        <taxon>Arundinoideae</taxon>
        <taxon>Arundineae</taxon>
        <taxon>Arundo</taxon>
    </lineage>
</organism>
<proteinExistence type="predicted"/>
<dbReference type="EMBL" id="GBRH01174682">
    <property type="protein sequence ID" value="JAE23214.1"/>
    <property type="molecule type" value="Transcribed_RNA"/>
</dbReference>
<reference evidence="1" key="1">
    <citation type="submission" date="2014-09" db="EMBL/GenBank/DDBJ databases">
        <authorList>
            <person name="Magalhaes I.L.F."/>
            <person name="Oliveira U."/>
            <person name="Santos F.R."/>
            <person name="Vidigal T.H.D.A."/>
            <person name="Brescovit A.D."/>
            <person name="Santos A.J."/>
        </authorList>
    </citation>
    <scope>NUCLEOTIDE SEQUENCE</scope>
    <source>
        <tissue evidence="1">Shoot tissue taken approximately 20 cm above the soil surface</tissue>
    </source>
</reference>
<accession>A0A0A9GII0</accession>
<evidence type="ECO:0000313" key="1">
    <source>
        <dbReference type="EMBL" id="JAE23214.1"/>
    </source>
</evidence>
<sequence>MFTLVSIEGWLLPTLFPNPPASLMLVLVLALELTCPIHVLA</sequence>
<dbReference type="AlphaFoldDB" id="A0A0A9GII0"/>